<dbReference type="SUPFAM" id="SSF46689">
    <property type="entry name" value="Homeodomain-like"/>
    <property type="match status" value="1"/>
</dbReference>
<evidence type="ECO:0000256" key="4">
    <source>
        <dbReference type="SAM" id="MobiDB-lite"/>
    </source>
</evidence>
<dbReference type="InterPro" id="IPR001347">
    <property type="entry name" value="SIS_dom"/>
</dbReference>
<evidence type="ECO:0000256" key="2">
    <source>
        <dbReference type="ARBA" id="ARBA00023125"/>
    </source>
</evidence>
<organism evidence="6 7">
    <name type="scientific">Actinoplanes palleronii</name>
    <dbReference type="NCBI Taxonomy" id="113570"/>
    <lineage>
        <taxon>Bacteria</taxon>
        <taxon>Bacillati</taxon>
        <taxon>Actinomycetota</taxon>
        <taxon>Actinomycetes</taxon>
        <taxon>Micromonosporales</taxon>
        <taxon>Micromonosporaceae</taxon>
        <taxon>Actinoplanes</taxon>
    </lineage>
</organism>
<sequence length="355" mass="37478">MEHDGAVDWLLNLAQAHRLSPAQRQIVRRMLGMFPDVAFLSTIEIAERTGVSQPTVTRLATALGFAGFPEFRAALRDAVLARIPEQRGPGTGTGQLGVGDQHGLEQRGGDQQGLDRPSGAQRGFDRPSGDRRGPERPGSDQQGPDQRGGDGHGVSQHGVGQHGLGQRTDLGGAAIEQERANLARLHRVVSGDLMSRAVHLLAGTTPLGVVGLRASAALAQYFGYFARRVLPAVSVCTDAGEVDDAVLQLSQQGATALLVFAMPRYPAGTVAAVRLARSLGLATVVIADTALVPFADDADVLLVAPVGTGLVFDSHAAVVTLAISLLDAITKTDPQRTQHRLEAHESLVPRWSHDT</sequence>
<dbReference type="SUPFAM" id="SSF53697">
    <property type="entry name" value="SIS domain"/>
    <property type="match status" value="1"/>
</dbReference>
<accession>A0ABQ4BLX8</accession>
<comment type="caution">
    <text evidence="6">The sequence shown here is derived from an EMBL/GenBank/DDBJ whole genome shotgun (WGS) entry which is preliminary data.</text>
</comment>
<dbReference type="CDD" id="cd05013">
    <property type="entry name" value="SIS_RpiR"/>
    <property type="match status" value="1"/>
</dbReference>
<evidence type="ECO:0000313" key="7">
    <source>
        <dbReference type="Proteomes" id="UP000624709"/>
    </source>
</evidence>
<protein>
    <recommendedName>
        <fullName evidence="5">HTH rpiR-type domain-containing protein</fullName>
    </recommendedName>
</protein>
<dbReference type="InterPro" id="IPR047640">
    <property type="entry name" value="RpiR-like"/>
</dbReference>
<dbReference type="InterPro" id="IPR046348">
    <property type="entry name" value="SIS_dom_sf"/>
</dbReference>
<proteinExistence type="predicted"/>
<dbReference type="EMBL" id="BOMS01000131">
    <property type="protein sequence ID" value="GIE71686.1"/>
    <property type="molecule type" value="Genomic_DNA"/>
</dbReference>
<evidence type="ECO:0000256" key="1">
    <source>
        <dbReference type="ARBA" id="ARBA00023015"/>
    </source>
</evidence>
<evidence type="ECO:0000256" key="3">
    <source>
        <dbReference type="ARBA" id="ARBA00023163"/>
    </source>
</evidence>
<name>A0ABQ4BLX8_9ACTN</name>
<keyword evidence="7" id="KW-1185">Reference proteome</keyword>
<dbReference type="InterPro" id="IPR036388">
    <property type="entry name" value="WH-like_DNA-bd_sf"/>
</dbReference>
<keyword evidence="3" id="KW-0804">Transcription</keyword>
<dbReference type="Proteomes" id="UP000624709">
    <property type="component" value="Unassembled WGS sequence"/>
</dbReference>
<dbReference type="Pfam" id="PF01418">
    <property type="entry name" value="HTH_6"/>
    <property type="match status" value="1"/>
</dbReference>
<dbReference type="Pfam" id="PF01380">
    <property type="entry name" value="SIS"/>
    <property type="match status" value="1"/>
</dbReference>
<evidence type="ECO:0000259" key="5">
    <source>
        <dbReference type="PROSITE" id="PS51071"/>
    </source>
</evidence>
<dbReference type="InterPro" id="IPR009057">
    <property type="entry name" value="Homeodomain-like_sf"/>
</dbReference>
<dbReference type="Gene3D" id="1.10.10.10">
    <property type="entry name" value="Winged helix-like DNA-binding domain superfamily/Winged helix DNA-binding domain"/>
    <property type="match status" value="1"/>
</dbReference>
<evidence type="ECO:0000313" key="6">
    <source>
        <dbReference type="EMBL" id="GIE71686.1"/>
    </source>
</evidence>
<dbReference type="RefSeq" id="WP_239164840.1">
    <property type="nucleotide sequence ID" value="NZ_BAAATY010000043.1"/>
</dbReference>
<keyword evidence="1" id="KW-0805">Transcription regulation</keyword>
<dbReference type="InterPro" id="IPR035472">
    <property type="entry name" value="RpiR-like_SIS"/>
</dbReference>
<reference evidence="6 7" key="1">
    <citation type="submission" date="2021-01" db="EMBL/GenBank/DDBJ databases">
        <title>Whole genome shotgun sequence of Actinoplanes palleronii NBRC 14916.</title>
        <authorList>
            <person name="Komaki H."/>
            <person name="Tamura T."/>
        </authorList>
    </citation>
    <scope>NUCLEOTIDE SEQUENCE [LARGE SCALE GENOMIC DNA]</scope>
    <source>
        <strain evidence="6 7">NBRC 14916</strain>
    </source>
</reference>
<dbReference type="PROSITE" id="PS51071">
    <property type="entry name" value="HTH_RPIR"/>
    <property type="match status" value="1"/>
</dbReference>
<feature type="domain" description="HTH rpiR-type" evidence="5">
    <location>
        <begin position="6"/>
        <end position="82"/>
    </location>
</feature>
<dbReference type="PANTHER" id="PTHR30514">
    <property type="entry name" value="GLUCOKINASE"/>
    <property type="match status" value="1"/>
</dbReference>
<keyword evidence="2" id="KW-0238">DNA-binding</keyword>
<gene>
    <name evidence="6" type="ORF">Apa02nite_077940</name>
</gene>
<feature type="compositionally biased region" description="Basic and acidic residues" evidence="4">
    <location>
        <begin position="123"/>
        <end position="138"/>
    </location>
</feature>
<feature type="region of interest" description="Disordered" evidence="4">
    <location>
        <begin position="84"/>
        <end position="167"/>
    </location>
</feature>
<dbReference type="InterPro" id="IPR000281">
    <property type="entry name" value="HTH_RpiR"/>
</dbReference>
<dbReference type="PANTHER" id="PTHR30514:SF18">
    <property type="entry name" value="RPIR-FAMILY TRANSCRIPTIONAL REGULATOR"/>
    <property type="match status" value="1"/>
</dbReference>
<dbReference type="Gene3D" id="3.40.50.10490">
    <property type="entry name" value="Glucose-6-phosphate isomerase like protein, domain 1"/>
    <property type="match status" value="1"/>
</dbReference>